<dbReference type="InterPro" id="IPR003594">
    <property type="entry name" value="HATPase_dom"/>
</dbReference>
<evidence type="ECO:0000256" key="11">
    <source>
        <dbReference type="SAM" id="MobiDB-lite"/>
    </source>
</evidence>
<proteinExistence type="predicted"/>
<dbReference type="Proteomes" id="UP000000492">
    <property type="component" value="Chromosome"/>
</dbReference>
<dbReference type="GO" id="GO:0000155">
    <property type="term" value="F:phosphorelay sensor kinase activity"/>
    <property type="evidence" value="ECO:0007669"/>
    <property type="project" value="InterPro"/>
</dbReference>
<dbReference type="EC" id="2.7.13.3" evidence="3"/>
<dbReference type="CDD" id="cd00082">
    <property type="entry name" value="HisKA"/>
    <property type="match status" value="1"/>
</dbReference>
<dbReference type="InterPro" id="IPR036890">
    <property type="entry name" value="HATPase_C_sf"/>
</dbReference>
<name>F8E0T8_CORRG</name>
<feature type="transmembrane region" description="Helical" evidence="12">
    <location>
        <begin position="208"/>
        <end position="233"/>
    </location>
</feature>
<keyword evidence="9" id="KW-0902">Two-component regulatory system</keyword>
<feature type="domain" description="HAMP" evidence="14">
    <location>
        <begin position="230"/>
        <end position="282"/>
    </location>
</feature>
<dbReference type="InterPro" id="IPR050428">
    <property type="entry name" value="TCS_sensor_his_kinase"/>
</dbReference>
<accession>F8E0T8</accession>
<dbReference type="CDD" id="cd00075">
    <property type="entry name" value="HATPase"/>
    <property type="match status" value="1"/>
</dbReference>
<evidence type="ECO:0000256" key="1">
    <source>
        <dbReference type="ARBA" id="ARBA00000085"/>
    </source>
</evidence>
<dbReference type="SMART" id="SM00388">
    <property type="entry name" value="HisKA"/>
    <property type="match status" value="1"/>
</dbReference>
<gene>
    <name evidence="15" type="primary">mprB</name>
    <name evidence="15" type="ordered locus">CRES_1664</name>
</gene>
<dbReference type="InterPro" id="IPR036097">
    <property type="entry name" value="HisK_dim/P_sf"/>
</dbReference>
<dbReference type="Pfam" id="PF00672">
    <property type="entry name" value="HAMP"/>
    <property type="match status" value="1"/>
</dbReference>
<feature type="transmembrane region" description="Helical" evidence="12">
    <location>
        <begin position="61"/>
        <end position="81"/>
    </location>
</feature>
<dbReference type="eggNOG" id="COG2205">
    <property type="taxonomic scope" value="Bacteria"/>
</dbReference>
<dbReference type="SMART" id="SM00387">
    <property type="entry name" value="HATPase_c"/>
    <property type="match status" value="1"/>
</dbReference>
<evidence type="ECO:0000313" key="16">
    <source>
        <dbReference type="Proteomes" id="UP000000492"/>
    </source>
</evidence>
<comment type="subcellular location">
    <subcellularLocation>
        <location evidence="2">Cell membrane</location>
    </subcellularLocation>
</comment>
<dbReference type="AlphaFoldDB" id="F8E0T8"/>
<dbReference type="GO" id="GO:0005886">
    <property type="term" value="C:plasma membrane"/>
    <property type="evidence" value="ECO:0007669"/>
    <property type="project" value="UniProtKB-SubCell"/>
</dbReference>
<evidence type="ECO:0000256" key="12">
    <source>
        <dbReference type="SAM" id="Phobius"/>
    </source>
</evidence>
<keyword evidence="7 15" id="KW-0418">Kinase</keyword>
<keyword evidence="4" id="KW-0597">Phosphoprotein</keyword>
<evidence type="ECO:0000259" key="13">
    <source>
        <dbReference type="PROSITE" id="PS50109"/>
    </source>
</evidence>
<feature type="domain" description="Histidine kinase" evidence="13">
    <location>
        <begin position="290"/>
        <end position="504"/>
    </location>
</feature>
<dbReference type="PROSITE" id="PS50109">
    <property type="entry name" value="HIS_KIN"/>
    <property type="match status" value="1"/>
</dbReference>
<dbReference type="PANTHER" id="PTHR45436:SF5">
    <property type="entry name" value="SENSOR HISTIDINE KINASE TRCS"/>
    <property type="match status" value="1"/>
</dbReference>
<evidence type="ECO:0000256" key="9">
    <source>
        <dbReference type="ARBA" id="ARBA00023012"/>
    </source>
</evidence>
<dbReference type="EMBL" id="CP002857">
    <property type="protein sequence ID" value="AEI10017.1"/>
    <property type="molecule type" value="Genomic_DNA"/>
</dbReference>
<evidence type="ECO:0000256" key="10">
    <source>
        <dbReference type="ARBA" id="ARBA00023136"/>
    </source>
</evidence>
<evidence type="ECO:0000256" key="7">
    <source>
        <dbReference type="ARBA" id="ARBA00022777"/>
    </source>
</evidence>
<dbReference type="Gene3D" id="3.30.565.10">
    <property type="entry name" value="Histidine kinase-like ATPase, C-terminal domain"/>
    <property type="match status" value="1"/>
</dbReference>
<keyword evidence="5 15" id="KW-0808">Transferase</keyword>
<dbReference type="InterPro" id="IPR004358">
    <property type="entry name" value="Sig_transdc_His_kin-like_C"/>
</dbReference>
<dbReference type="Pfam" id="PF02518">
    <property type="entry name" value="HATPase_c"/>
    <property type="match status" value="1"/>
</dbReference>
<protein>
    <recommendedName>
        <fullName evidence="3">histidine kinase</fullName>
        <ecNumber evidence="3">2.7.13.3</ecNumber>
    </recommendedName>
</protein>
<dbReference type="KEGG" id="crd:CRES_1664"/>
<dbReference type="Gene3D" id="6.10.340.10">
    <property type="match status" value="1"/>
</dbReference>
<dbReference type="STRING" id="662755.CRES_1664"/>
<evidence type="ECO:0000256" key="6">
    <source>
        <dbReference type="ARBA" id="ARBA00022692"/>
    </source>
</evidence>
<dbReference type="HOGENOM" id="CLU_000445_89_6_11"/>
<dbReference type="PANTHER" id="PTHR45436">
    <property type="entry name" value="SENSOR HISTIDINE KINASE YKOH"/>
    <property type="match status" value="1"/>
</dbReference>
<reference evidence="15 16" key="1">
    <citation type="journal article" date="2012" name="BMC Genomics">
        <title>Complete genome sequence, lifestyle, and multi-drug resistance of the human pathogen Corynebacterium resistens DSM 45100 isolated from blood samples of a leukemia patient.</title>
        <authorList>
            <person name="Schroder J."/>
            <person name="Maus I."/>
            <person name="Meyer K."/>
            <person name="Wordemann S."/>
            <person name="Blom J."/>
            <person name="Jaenicke S."/>
            <person name="Schneider J."/>
            <person name="Trost E."/>
            <person name="Tauch A."/>
        </authorList>
    </citation>
    <scope>NUCLEOTIDE SEQUENCE [LARGE SCALE GENOMIC DNA]</scope>
    <source>
        <strain evidence="16">DSM 45100 / JCM 12819 / CCUG 50093 / GTC 2026 / SICGH 158</strain>
    </source>
</reference>
<dbReference type="InterPro" id="IPR003660">
    <property type="entry name" value="HAMP_dom"/>
</dbReference>
<keyword evidence="6 12" id="KW-0812">Transmembrane</keyword>
<dbReference type="SUPFAM" id="SSF47384">
    <property type="entry name" value="Homodimeric domain of signal transducing histidine kinase"/>
    <property type="match status" value="1"/>
</dbReference>
<dbReference type="PRINTS" id="PR00344">
    <property type="entry name" value="BCTRLSENSOR"/>
</dbReference>
<evidence type="ECO:0000256" key="2">
    <source>
        <dbReference type="ARBA" id="ARBA00004236"/>
    </source>
</evidence>
<keyword evidence="10 12" id="KW-0472">Membrane</keyword>
<dbReference type="InterPro" id="IPR003661">
    <property type="entry name" value="HisK_dim/P_dom"/>
</dbReference>
<evidence type="ECO:0000259" key="14">
    <source>
        <dbReference type="PROSITE" id="PS50885"/>
    </source>
</evidence>
<dbReference type="SUPFAM" id="SSF158472">
    <property type="entry name" value="HAMP domain-like"/>
    <property type="match status" value="1"/>
</dbReference>
<keyword evidence="8 12" id="KW-1133">Transmembrane helix</keyword>
<organism evidence="15 16">
    <name type="scientific">Corynebacterium resistens (strain DSM 45100 / JCM 12819 / GTC 2026 / SICGH 158)</name>
    <dbReference type="NCBI Taxonomy" id="662755"/>
    <lineage>
        <taxon>Bacteria</taxon>
        <taxon>Bacillati</taxon>
        <taxon>Actinomycetota</taxon>
        <taxon>Actinomycetes</taxon>
        <taxon>Mycobacteriales</taxon>
        <taxon>Corynebacteriaceae</taxon>
        <taxon>Corynebacterium</taxon>
    </lineage>
</organism>
<dbReference type="Pfam" id="PF00512">
    <property type="entry name" value="HisKA"/>
    <property type="match status" value="1"/>
</dbReference>
<sequence length="515" mass="57110">MILRRLPTEASPWDKRSTEGRQEDLFEDRGQPGGAGRGGDRRSWISVARFSARGLSLRSRLSALVALTVLVTIVVITFTAYKSVSQVLYTELDKNLQSRAQAALDQSQQPFPDDFDASGKYIPRFHEISSNSRIMIIPPSDTGQSTPVREFEPVLRSKQISVARGEEPFNFDTTDRERLFAVRAGDGRVIVVARDLAFVKQTLNALELVLIFVGVSGALGAIILSVAIVNAGLQPIGRLRRAADHVTETGELRKIPVYSHDELSSLTKSFNDMMSALDDAQTKQRNLVADASHELKTPLTSMRTNIELLMQASKNKHTISDQDRNDIERDVIAQIEEMSSLIGDLVELAREETHEVPLTIVDVTGILQGCIGRVQRRRPDVKFELRPTTWTMEGDSFGLNRALLNLLDNAAKWSPSNGTVRIDMVPGDRELELRVSDSGPGIPVEERERVFDRFYRSIASRSMPGSGLGLSIVKHMVERHGGSIRADESDDGGTMMVVRLPGDPVMVVDEGRRKE</sequence>
<feature type="region of interest" description="Disordered" evidence="11">
    <location>
        <begin position="1"/>
        <end position="40"/>
    </location>
</feature>
<evidence type="ECO:0000256" key="4">
    <source>
        <dbReference type="ARBA" id="ARBA00022553"/>
    </source>
</evidence>
<dbReference type="InterPro" id="IPR005467">
    <property type="entry name" value="His_kinase_dom"/>
</dbReference>
<evidence type="ECO:0000256" key="3">
    <source>
        <dbReference type="ARBA" id="ARBA00012438"/>
    </source>
</evidence>
<dbReference type="CDD" id="cd06225">
    <property type="entry name" value="HAMP"/>
    <property type="match status" value="1"/>
</dbReference>
<evidence type="ECO:0000313" key="15">
    <source>
        <dbReference type="EMBL" id="AEI10017.1"/>
    </source>
</evidence>
<dbReference type="PROSITE" id="PS50885">
    <property type="entry name" value="HAMP"/>
    <property type="match status" value="1"/>
</dbReference>
<feature type="compositionally biased region" description="Basic and acidic residues" evidence="11">
    <location>
        <begin position="12"/>
        <end position="30"/>
    </location>
</feature>
<evidence type="ECO:0000256" key="8">
    <source>
        <dbReference type="ARBA" id="ARBA00022989"/>
    </source>
</evidence>
<keyword evidence="16" id="KW-1185">Reference proteome</keyword>
<dbReference type="SUPFAM" id="SSF55874">
    <property type="entry name" value="ATPase domain of HSP90 chaperone/DNA topoisomerase II/histidine kinase"/>
    <property type="match status" value="1"/>
</dbReference>
<comment type="catalytic activity">
    <reaction evidence="1">
        <text>ATP + protein L-histidine = ADP + protein N-phospho-L-histidine.</text>
        <dbReference type="EC" id="2.7.13.3"/>
    </reaction>
</comment>
<evidence type="ECO:0000256" key="5">
    <source>
        <dbReference type="ARBA" id="ARBA00022679"/>
    </source>
</evidence>
<dbReference type="Gene3D" id="1.10.287.130">
    <property type="match status" value="1"/>
</dbReference>
<dbReference type="SMART" id="SM00304">
    <property type="entry name" value="HAMP"/>
    <property type="match status" value="1"/>
</dbReference>